<dbReference type="EMBL" id="BAABBF010000001">
    <property type="protein sequence ID" value="GAA3695493.1"/>
    <property type="molecule type" value="Genomic_DNA"/>
</dbReference>
<sequence length="68" mass="7446">MGWTKIDEATVPINRPVLVRTVEGDEPVVAFLSAERIWYAGGAMVQNSSTLLGATPTEWCEPQGDDRL</sequence>
<comment type="caution">
    <text evidence="1">The sequence shown here is derived from an EMBL/GenBank/DDBJ whole genome shotgun (WGS) entry which is preliminary data.</text>
</comment>
<dbReference type="RefSeq" id="WP_344691519.1">
    <property type="nucleotide sequence ID" value="NZ_BAABBF010000001.1"/>
</dbReference>
<proteinExistence type="predicted"/>
<name>A0ABP7CS42_9SPHN</name>
<accession>A0ABP7CS42</accession>
<reference evidence="2" key="1">
    <citation type="journal article" date="2019" name="Int. J. Syst. Evol. Microbiol.">
        <title>The Global Catalogue of Microorganisms (GCM) 10K type strain sequencing project: providing services to taxonomists for standard genome sequencing and annotation.</title>
        <authorList>
            <consortium name="The Broad Institute Genomics Platform"/>
            <consortium name="The Broad Institute Genome Sequencing Center for Infectious Disease"/>
            <person name="Wu L."/>
            <person name="Ma J."/>
        </authorList>
    </citation>
    <scope>NUCLEOTIDE SEQUENCE [LARGE SCALE GENOMIC DNA]</scope>
    <source>
        <strain evidence="2">JCM 17498</strain>
    </source>
</reference>
<evidence type="ECO:0000313" key="1">
    <source>
        <dbReference type="EMBL" id="GAA3695493.1"/>
    </source>
</evidence>
<keyword evidence="2" id="KW-1185">Reference proteome</keyword>
<dbReference type="Proteomes" id="UP001500523">
    <property type="component" value="Unassembled WGS sequence"/>
</dbReference>
<organism evidence="1 2">
    <name type="scientific">Sphingomonas cynarae</name>
    <dbReference type="NCBI Taxonomy" id="930197"/>
    <lineage>
        <taxon>Bacteria</taxon>
        <taxon>Pseudomonadati</taxon>
        <taxon>Pseudomonadota</taxon>
        <taxon>Alphaproteobacteria</taxon>
        <taxon>Sphingomonadales</taxon>
        <taxon>Sphingomonadaceae</taxon>
        <taxon>Sphingomonas</taxon>
    </lineage>
</organism>
<protein>
    <submittedName>
        <fullName evidence="1">Uncharacterized protein</fullName>
    </submittedName>
</protein>
<gene>
    <name evidence="1" type="ORF">GCM10022268_02680</name>
</gene>
<evidence type="ECO:0000313" key="2">
    <source>
        <dbReference type="Proteomes" id="UP001500523"/>
    </source>
</evidence>